<keyword evidence="2" id="KW-1185">Reference proteome</keyword>
<name>A0ACB7ENC4_NIBAL</name>
<gene>
    <name evidence="1" type="ORF">GBF38_007522</name>
</gene>
<evidence type="ECO:0000313" key="2">
    <source>
        <dbReference type="Proteomes" id="UP000805704"/>
    </source>
</evidence>
<organism evidence="1 2">
    <name type="scientific">Nibea albiflora</name>
    <name type="common">Yellow drum</name>
    <name type="synonym">Corvina albiflora</name>
    <dbReference type="NCBI Taxonomy" id="240163"/>
    <lineage>
        <taxon>Eukaryota</taxon>
        <taxon>Metazoa</taxon>
        <taxon>Chordata</taxon>
        <taxon>Craniata</taxon>
        <taxon>Vertebrata</taxon>
        <taxon>Euteleostomi</taxon>
        <taxon>Actinopterygii</taxon>
        <taxon>Neopterygii</taxon>
        <taxon>Teleostei</taxon>
        <taxon>Neoteleostei</taxon>
        <taxon>Acanthomorphata</taxon>
        <taxon>Eupercaria</taxon>
        <taxon>Sciaenidae</taxon>
        <taxon>Nibea</taxon>
    </lineage>
</organism>
<protein>
    <submittedName>
        <fullName evidence="1">Uncharacterized protein</fullName>
    </submittedName>
</protein>
<proteinExistence type="predicted"/>
<reference evidence="1" key="1">
    <citation type="submission" date="2020-04" db="EMBL/GenBank/DDBJ databases">
        <title>A chromosome-scale assembly and high-density genetic map of the yellow drum (Nibea albiflora) genome.</title>
        <authorList>
            <person name="Xu D."/>
            <person name="Zhang W."/>
            <person name="Chen R."/>
            <person name="Tan P."/>
            <person name="Wang L."/>
            <person name="Song H."/>
            <person name="Tian L."/>
            <person name="Zhu Q."/>
            <person name="Wang B."/>
        </authorList>
    </citation>
    <scope>NUCLEOTIDE SEQUENCE</scope>
    <source>
        <strain evidence="1">ZJHYS-2018</strain>
    </source>
</reference>
<dbReference type="EMBL" id="CM024792">
    <property type="protein sequence ID" value="KAG8003148.1"/>
    <property type="molecule type" value="Genomic_DNA"/>
</dbReference>
<accession>A0ACB7ENC4</accession>
<evidence type="ECO:0000313" key="1">
    <source>
        <dbReference type="EMBL" id="KAG8003148.1"/>
    </source>
</evidence>
<comment type="caution">
    <text evidence="1">The sequence shown here is derived from an EMBL/GenBank/DDBJ whole genome shotgun (WGS) entry which is preliminary data.</text>
</comment>
<dbReference type="Proteomes" id="UP000805704">
    <property type="component" value="Chromosome 4"/>
</dbReference>
<sequence>MLGCLHYWHTGQECGDERGLVERLSENTYTSRLALQARALSLRKNFSALKADSATQQERPAESTFLERPWKERESQNKDNRHNHQEKLVKKE</sequence>